<protein>
    <recommendedName>
        <fullName evidence="3">Phosphoribosyl transferase-like protein</fullName>
    </recommendedName>
</protein>
<dbReference type="Gene3D" id="3.40.50.2020">
    <property type="match status" value="1"/>
</dbReference>
<dbReference type="RefSeq" id="WP_022718810.1">
    <property type="nucleotide sequence ID" value="NZ_JACIFX010000020.1"/>
</dbReference>
<dbReference type="SUPFAM" id="SSF53271">
    <property type="entry name" value="PRTase-like"/>
    <property type="match status" value="1"/>
</dbReference>
<organism evidence="1 2">
    <name type="scientific">Rhizobium mongolense</name>
    <dbReference type="NCBI Taxonomy" id="57676"/>
    <lineage>
        <taxon>Bacteria</taxon>
        <taxon>Pseudomonadati</taxon>
        <taxon>Pseudomonadota</taxon>
        <taxon>Alphaproteobacteria</taxon>
        <taxon>Hyphomicrobiales</taxon>
        <taxon>Rhizobiaceae</taxon>
        <taxon>Rhizobium/Agrobacterium group</taxon>
        <taxon>Rhizobium</taxon>
    </lineage>
</organism>
<dbReference type="CDD" id="cd06223">
    <property type="entry name" value="PRTases_typeI"/>
    <property type="match status" value="1"/>
</dbReference>
<reference evidence="1 2" key="1">
    <citation type="submission" date="2020-08" db="EMBL/GenBank/DDBJ databases">
        <title>Genomic Encyclopedia of Type Strains, Phase IV (KMG-V): Genome sequencing to study the core and pangenomes of soil and plant-associated prokaryotes.</title>
        <authorList>
            <person name="Whitman W."/>
        </authorList>
    </citation>
    <scope>NUCLEOTIDE SEQUENCE [LARGE SCALE GENOMIC DNA]</scope>
    <source>
        <strain evidence="1 2">SEMIA 4087</strain>
    </source>
</reference>
<dbReference type="InterPro" id="IPR029057">
    <property type="entry name" value="PRTase-like"/>
</dbReference>
<dbReference type="InterPro" id="IPR000836">
    <property type="entry name" value="PRTase_dom"/>
</dbReference>
<name>A0ABR6IZ12_9HYPH</name>
<keyword evidence="2" id="KW-1185">Reference proteome</keyword>
<evidence type="ECO:0000313" key="1">
    <source>
        <dbReference type="EMBL" id="MBB4232895.1"/>
    </source>
</evidence>
<accession>A0ABR6IZ12</accession>
<dbReference type="Proteomes" id="UP000551353">
    <property type="component" value="Unassembled WGS sequence"/>
</dbReference>
<gene>
    <name evidence="1" type="ORF">GGD56_006794</name>
</gene>
<evidence type="ECO:0000313" key="2">
    <source>
        <dbReference type="Proteomes" id="UP000551353"/>
    </source>
</evidence>
<proteinExistence type="predicted"/>
<sequence>MDFRREWSRLRGAMLRWNNKVGWMEFPSLTISAGLTRTYTLAYKLTDNTAERWTSRFIRFKNKNHKAYYGGARLMYAAFPPLLEDMNLRPRDCVLVAALSSSETAADPTRQIPYIACQLAETVGAACAIDAITKQQHSRIHNLYKADQREAELDKANYVSSKLPASNVFVFDDFITRGGTLSRVAQAILATNPRSKVYGVALAKTERLLYCPNPDNGHVPARWDEIWAAGEAEVP</sequence>
<comment type="caution">
    <text evidence="1">The sequence shown here is derived from an EMBL/GenBank/DDBJ whole genome shotgun (WGS) entry which is preliminary data.</text>
</comment>
<evidence type="ECO:0008006" key="3">
    <source>
        <dbReference type="Google" id="ProtNLM"/>
    </source>
</evidence>
<dbReference type="EMBL" id="JACIFX010000020">
    <property type="protein sequence ID" value="MBB4232895.1"/>
    <property type="molecule type" value="Genomic_DNA"/>
</dbReference>